<sequence>MNCARGVIINDFSLARGGATALALLSAKLFRARDVPVTLFCGDDARHTAISDLGVDIVSVGGKPLLEQGKLHAMASGLYNIRAKSALERLIRERDTDDTIYHVHAWSLILSPSIFSALKSVAPRVVIHSHDQFLACPNGVFYDFQKRISCDRTPLGPACLATQCDKRSYVQKGWRVLRQTGLRHVLTDKHKWGAVVAIHPKMQHRLSTFGCGAMTLKTLRNPPPLHGIARKSRGEQRLLFREPDGTG</sequence>
<evidence type="ECO:0000313" key="2">
    <source>
        <dbReference type="Proteomes" id="UP000628017"/>
    </source>
</evidence>
<name>A0A916QUR0_9RHOB</name>
<gene>
    <name evidence="1" type="ORF">GCM10011498_07370</name>
</gene>
<keyword evidence="2" id="KW-1185">Reference proteome</keyword>
<organism evidence="1 2">
    <name type="scientific">Neptunicoccus cionae</name>
    <dbReference type="NCBI Taxonomy" id="2035344"/>
    <lineage>
        <taxon>Bacteria</taxon>
        <taxon>Pseudomonadati</taxon>
        <taxon>Pseudomonadota</taxon>
        <taxon>Alphaproteobacteria</taxon>
        <taxon>Rhodobacterales</taxon>
        <taxon>Paracoccaceae</taxon>
        <taxon>Neptunicoccus</taxon>
    </lineage>
</organism>
<accession>A0A916QUR0</accession>
<dbReference type="Proteomes" id="UP000628017">
    <property type="component" value="Unassembled WGS sequence"/>
</dbReference>
<reference evidence="1" key="1">
    <citation type="journal article" date="2014" name="Int. J. Syst. Evol. Microbiol.">
        <title>Complete genome sequence of Corynebacterium casei LMG S-19264T (=DSM 44701T), isolated from a smear-ripened cheese.</title>
        <authorList>
            <consortium name="US DOE Joint Genome Institute (JGI-PGF)"/>
            <person name="Walter F."/>
            <person name="Albersmeier A."/>
            <person name="Kalinowski J."/>
            <person name="Ruckert C."/>
        </authorList>
    </citation>
    <scope>NUCLEOTIDE SEQUENCE</scope>
    <source>
        <strain evidence="1">CGMCC 1.15880</strain>
    </source>
</reference>
<reference evidence="1" key="2">
    <citation type="submission" date="2020-09" db="EMBL/GenBank/DDBJ databases">
        <authorList>
            <person name="Sun Q."/>
            <person name="Zhou Y."/>
        </authorList>
    </citation>
    <scope>NUCLEOTIDE SEQUENCE</scope>
    <source>
        <strain evidence="1">CGMCC 1.15880</strain>
    </source>
</reference>
<dbReference type="EMBL" id="BMKA01000001">
    <property type="protein sequence ID" value="GGA09839.1"/>
    <property type="molecule type" value="Genomic_DNA"/>
</dbReference>
<proteinExistence type="predicted"/>
<dbReference type="AlphaFoldDB" id="A0A916QUR0"/>
<protein>
    <submittedName>
        <fullName evidence="1">Uncharacterized protein</fullName>
    </submittedName>
</protein>
<evidence type="ECO:0000313" key="1">
    <source>
        <dbReference type="EMBL" id="GGA09839.1"/>
    </source>
</evidence>
<dbReference type="SUPFAM" id="SSF53756">
    <property type="entry name" value="UDP-Glycosyltransferase/glycogen phosphorylase"/>
    <property type="match status" value="1"/>
</dbReference>
<comment type="caution">
    <text evidence="1">The sequence shown here is derived from an EMBL/GenBank/DDBJ whole genome shotgun (WGS) entry which is preliminary data.</text>
</comment>
<dbReference type="Gene3D" id="3.40.50.2000">
    <property type="entry name" value="Glycogen Phosphorylase B"/>
    <property type="match status" value="1"/>
</dbReference>
<dbReference type="RefSeq" id="WP_188671011.1">
    <property type="nucleotide sequence ID" value="NZ_BMKA01000001.1"/>
</dbReference>